<dbReference type="EMBL" id="JBBNAF010000002">
    <property type="protein sequence ID" value="KAK9162604.1"/>
    <property type="molecule type" value="Genomic_DNA"/>
</dbReference>
<accession>A0AAP0L3C8</accession>
<sequence>MSPVPLLVVSSPQPRHLPVRLLLLAVCTVASSAFAIARPAGLPSVGTAVNGLAIYPPLLESRSSSRNTTCASLGQCRRSSSPSLPSTTYPCLPLISDRSATDVSDILDLSLIVATRKGFTTKPSSSRTPLSANPNSKPPPSNIPATAQASPPPPSSTVIIDVDHDSPTLSFLCNARRSRLAALARDCRPAPLPLRVLLLQRRCRARSSPPASLFGPHFAAACSV</sequence>
<evidence type="ECO:0000256" key="1">
    <source>
        <dbReference type="SAM" id="MobiDB-lite"/>
    </source>
</evidence>
<name>A0AAP0L3C8_9MAGN</name>
<evidence type="ECO:0000313" key="3">
    <source>
        <dbReference type="Proteomes" id="UP001420932"/>
    </source>
</evidence>
<protein>
    <submittedName>
        <fullName evidence="2">Uncharacterized protein</fullName>
    </submittedName>
</protein>
<evidence type="ECO:0000313" key="2">
    <source>
        <dbReference type="EMBL" id="KAK9162604.1"/>
    </source>
</evidence>
<feature type="region of interest" description="Disordered" evidence="1">
    <location>
        <begin position="120"/>
        <end position="156"/>
    </location>
</feature>
<reference evidence="2 3" key="1">
    <citation type="submission" date="2024-01" db="EMBL/GenBank/DDBJ databases">
        <title>Genome assemblies of Stephania.</title>
        <authorList>
            <person name="Yang L."/>
        </authorList>
    </citation>
    <scope>NUCLEOTIDE SEQUENCE [LARGE SCALE GENOMIC DNA]</scope>
    <source>
        <strain evidence="2">YNDBR</strain>
        <tissue evidence="2">Leaf</tissue>
    </source>
</reference>
<dbReference type="Proteomes" id="UP001420932">
    <property type="component" value="Unassembled WGS sequence"/>
</dbReference>
<organism evidence="2 3">
    <name type="scientific">Stephania yunnanensis</name>
    <dbReference type="NCBI Taxonomy" id="152371"/>
    <lineage>
        <taxon>Eukaryota</taxon>
        <taxon>Viridiplantae</taxon>
        <taxon>Streptophyta</taxon>
        <taxon>Embryophyta</taxon>
        <taxon>Tracheophyta</taxon>
        <taxon>Spermatophyta</taxon>
        <taxon>Magnoliopsida</taxon>
        <taxon>Ranunculales</taxon>
        <taxon>Menispermaceae</taxon>
        <taxon>Menispermoideae</taxon>
        <taxon>Cissampelideae</taxon>
        <taxon>Stephania</taxon>
    </lineage>
</organism>
<gene>
    <name evidence="2" type="ORF">Syun_003506</name>
</gene>
<dbReference type="AlphaFoldDB" id="A0AAP0L3C8"/>
<keyword evidence="3" id="KW-1185">Reference proteome</keyword>
<proteinExistence type="predicted"/>
<comment type="caution">
    <text evidence="2">The sequence shown here is derived from an EMBL/GenBank/DDBJ whole genome shotgun (WGS) entry which is preliminary data.</text>
</comment>